<feature type="domain" description="GmrSD restriction endonucleases N-terminal" evidence="1">
    <location>
        <begin position="45"/>
        <end position="181"/>
    </location>
</feature>
<organism evidence="2 3">
    <name type="scientific">Pedobacter ureilyticus</name>
    <dbReference type="NCBI Taxonomy" id="1393051"/>
    <lineage>
        <taxon>Bacteria</taxon>
        <taxon>Pseudomonadati</taxon>
        <taxon>Bacteroidota</taxon>
        <taxon>Sphingobacteriia</taxon>
        <taxon>Sphingobacteriales</taxon>
        <taxon>Sphingobacteriaceae</taxon>
        <taxon>Pedobacter</taxon>
    </lineage>
</organism>
<dbReference type="RefSeq" id="WP_211659918.1">
    <property type="nucleotide sequence ID" value="NZ_SSHJ02000010.1"/>
</dbReference>
<name>A0ABW9JD39_9SPHI</name>
<dbReference type="Proteomes" id="UP001517247">
    <property type="component" value="Unassembled WGS sequence"/>
</dbReference>
<comment type="caution">
    <text evidence="2">The sequence shown here is derived from an EMBL/GenBank/DDBJ whole genome shotgun (WGS) entry which is preliminary data.</text>
</comment>
<dbReference type="Pfam" id="PF03235">
    <property type="entry name" value="GmrSD_N"/>
    <property type="match status" value="1"/>
</dbReference>
<reference evidence="2 3" key="1">
    <citation type="submission" date="2024-12" db="EMBL/GenBank/DDBJ databases">
        <authorList>
            <person name="Hu S."/>
        </authorList>
    </citation>
    <scope>NUCLEOTIDE SEQUENCE [LARGE SCALE GENOMIC DNA]</scope>
    <source>
        <strain evidence="2 3">THG-T11</strain>
    </source>
</reference>
<evidence type="ECO:0000259" key="1">
    <source>
        <dbReference type="Pfam" id="PF03235"/>
    </source>
</evidence>
<dbReference type="PANTHER" id="PTHR39639">
    <property type="entry name" value="CHROMOSOME 16, WHOLE GENOME SHOTGUN SEQUENCE"/>
    <property type="match status" value="1"/>
</dbReference>
<evidence type="ECO:0000313" key="2">
    <source>
        <dbReference type="EMBL" id="MFN0257723.1"/>
    </source>
</evidence>
<dbReference type="PANTHER" id="PTHR39639:SF1">
    <property type="entry name" value="DUF262 DOMAIN-CONTAINING PROTEIN"/>
    <property type="match status" value="1"/>
</dbReference>
<protein>
    <submittedName>
        <fullName evidence="2">DUF262 domain-containing protein</fullName>
    </submittedName>
</protein>
<gene>
    <name evidence="2" type="ORF">E6A44_019220</name>
</gene>
<keyword evidence="3" id="KW-1185">Reference proteome</keyword>
<accession>A0ABW9JD39</accession>
<dbReference type="EMBL" id="SSHJ02000010">
    <property type="protein sequence ID" value="MFN0257723.1"/>
    <property type="molecule type" value="Genomic_DNA"/>
</dbReference>
<dbReference type="InterPro" id="IPR004919">
    <property type="entry name" value="GmrSD_N"/>
</dbReference>
<sequence length="365" mass="42688">MTISDEKLNQIEEQIKSEQQSISYDIKDFTIEYYVQKYLEREEIDDNELYVPDYQREFIWEPSRQSKFIESLILGLPIPLIFVAEIEETGRLEIVDGSQRIRTLAAFINNQLKLSKLDKLSEINGFYFQDLKPSRQRLIKNSSMRMIVLSSRANEEIRNDMFGRINTSSVPLLPMETRRGIYRGKFMDFITELANDALFRKLCPIDRHFEDRREEEELILRFFAFIEGYPKFNLNGVDLNTGSVAKFIDNYLLKQNESFNESEIAKKRTDFISMLKLVESIFGNKGFGKYENSQATSRPYFEAIALGCHFALKSGKQINASNLSWSTLDKRNPNRFFNLLSGRYHTHKPKALQERIDYVSSNLTS</sequence>
<proteinExistence type="predicted"/>
<evidence type="ECO:0000313" key="3">
    <source>
        <dbReference type="Proteomes" id="UP001517247"/>
    </source>
</evidence>